<proteinExistence type="predicted"/>
<dbReference type="Pfam" id="PF25954">
    <property type="entry name" value="Beta-barrel_RND_2"/>
    <property type="match status" value="1"/>
</dbReference>
<feature type="region of interest" description="Disordered" evidence="1">
    <location>
        <begin position="130"/>
        <end position="167"/>
    </location>
</feature>
<organism evidence="5 6">
    <name type="scientific">Peribacillus loiseleuriae</name>
    <dbReference type="NCBI Taxonomy" id="1679170"/>
    <lineage>
        <taxon>Bacteria</taxon>
        <taxon>Bacillati</taxon>
        <taxon>Bacillota</taxon>
        <taxon>Bacilli</taxon>
        <taxon>Bacillales</taxon>
        <taxon>Bacillaceae</taxon>
        <taxon>Peribacillus</taxon>
    </lineage>
</organism>
<feature type="compositionally biased region" description="Low complexity" evidence="1">
    <location>
        <begin position="130"/>
        <end position="140"/>
    </location>
</feature>
<keyword evidence="2" id="KW-0732">Signal</keyword>
<dbReference type="InterPro" id="IPR058625">
    <property type="entry name" value="MdtA-like_BSH"/>
</dbReference>
<dbReference type="PATRIC" id="fig|1679170.3.peg.4994"/>
<evidence type="ECO:0008006" key="7">
    <source>
        <dbReference type="Google" id="ProtNLM"/>
    </source>
</evidence>
<keyword evidence="6" id="KW-1185">Reference proteome</keyword>
<evidence type="ECO:0000259" key="3">
    <source>
        <dbReference type="Pfam" id="PF25917"/>
    </source>
</evidence>
<dbReference type="Gene3D" id="2.40.30.170">
    <property type="match status" value="1"/>
</dbReference>
<dbReference type="Gene3D" id="1.10.287.470">
    <property type="entry name" value="Helix hairpin bin"/>
    <property type="match status" value="2"/>
</dbReference>
<name>A0A0K9GZ46_9BACI</name>
<feature type="compositionally biased region" description="Low complexity" evidence="1">
    <location>
        <begin position="147"/>
        <end position="158"/>
    </location>
</feature>
<evidence type="ECO:0000256" key="2">
    <source>
        <dbReference type="SAM" id="SignalP"/>
    </source>
</evidence>
<dbReference type="Proteomes" id="UP000037146">
    <property type="component" value="Unassembled WGS sequence"/>
</dbReference>
<feature type="domain" description="Multidrug resistance protein MdtA-like barrel-sandwich hybrid" evidence="3">
    <location>
        <begin position="54"/>
        <end position="360"/>
    </location>
</feature>
<dbReference type="RefSeq" id="WP_049683251.1">
    <property type="nucleotide sequence ID" value="NZ_LFZW01000001.1"/>
</dbReference>
<comment type="caution">
    <text evidence="5">The sequence shown here is derived from an EMBL/GenBank/DDBJ whole genome shotgun (WGS) entry which is preliminary data.</text>
</comment>
<feature type="signal peptide" evidence="2">
    <location>
        <begin position="1"/>
        <end position="26"/>
    </location>
</feature>
<evidence type="ECO:0000259" key="4">
    <source>
        <dbReference type="Pfam" id="PF25954"/>
    </source>
</evidence>
<gene>
    <name evidence="5" type="ORF">AC625_22155</name>
</gene>
<dbReference type="SUPFAM" id="SSF111369">
    <property type="entry name" value="HlyD-like secretion proteins"/>
    <property type="match status" value="2"/>
</dbReference>
<evidence type="ECO:0000313" key="5">
    <source>
        <dbReference type="EMBL" id="KMY51896.1"/>
    </source>
</evidence>
<accession>A0A0K9GZ46</accession>
<feature type="domain" description="CusB-like beta-barrel" evidence="4">
    <location>
        <begin position="366"/>
        <end position="438"/>
    </location>
</feature>
<dbReference type="InterPro" id="IPR058792">
    <property type="entry name" value="Beta-barrel_RND_2"/>
</dbReference>
<evidence type="ECO:0000313" key="6">
    <source>
        <dbReference type="Proteomes" id="UP000037146"/>
    </source>
</evidence>
<dbReference type="PANTHER" id="PTHR30469">
    <property type="entry name" value="MULTIDRUG RESISTANCE PROTEIN MDTA"/>
    <property type="match status" value="1"/>
</dbReference>
<dbReference type="PANTHER" id="PTHR30469:SF15">
    <property type="entry name" value="HLYD FAMILY OF SECRETION PROTEINS"/>
    <property type="match status" value="1"/>
</dbReference>
<sequence>MQFKKLGATICSIALLSIGITGTQAAKPTLKQVEAQANSEEGITLSGRAEPYEEVLVSPSIEGKIKNVFTDLGSYVEQGQKLAELDEGDLAAEVKQAEDQIKIVEAQGNLTALEQQIALNQTMASLNQTTTVSHNTTTPTPESPKLPAAAPAAPASSSGQPELEAAKNAVKDAELTLNAVTEEWTKTSELFEAGDVSQEEIDQAAIAKDQAEIELESAKKKVEVETVRAETVKASIQQKYEEEKKKYEQEKAKYGQEKAKYEQDRAKYEREKTKYTQEANQAAQKKNNTAQDTMKLQKESSSVTSQMTQISVENAKAELEAIRARYNNLQIVAPVNGFITEKKGRIGEVVSSGLPLFVITNLDKLYISIDVPESMINRWKEDQSVKVEIPTQKIKVDGKVVYVGLMSNENKQTYPVKVLIDNADHKIKGGMKAVVNWKVEKEDKKPQ</sequence>
<dbReference type="EMBL" id="LFZW01000001">
    <property type="protein sequence ID" value="KMY51896.1"/>
    <property type="molecule type" value="Genomic_DNA"/>
</dbReference>
<dbReference type="STRING" id="1679170.AC625_22155"/>
<reference evidence="6" key="1">
    <citation type="submission" date="2015-07" db="EMBL/GenBank/DDBJ databases">
        <title>Genome sequencing project for genomic taxonomy and phylogenomics of Bacillus-like bacteria.</title>
        <authorList>
            <person name="Liu B."/>
            <person name="Wang J."/>
            <person name="Zhu Y."/>
            <person name="Liu G."/>
            <person name="Chen Q."/>
            <person name="Chen Z."/>
            <person name="Lan J."/>
            <person name="Che J."/>
            <person name="Ge C."/>
            <person name="Shi H."/>
            <person name="Pan Z."/>
            <person name="Liu X."/>
        </authorList>
    </citation>
    <scope>NUCLEOTIDE SEQUENCE [LARGE SCALE GENOMIC DNA]</scope>
    <source>
        <strain evidence="6">FJAT-27997</strain>
    </source>
</reference>
<dbReference type="Pfam" id="PF25917">
    <property type="entry name" value="BSH_RND"/>
    <property type="match status" value="1"/>
</dbReference>
<dbReference type="GO" id="GO:1990281">
    <property type="term" value="C:efflux pump complex"/>
    <property type="evidence" value="ECO:0007669"/>
    <property type="project" value="TreeGrafter"/>
</dbReference>
<protein>
    <recommendedName>
        <fullName evidence="7">RND efflux pump membrane fusion protein barrel-sandwich domain-containing protein</fullName>
    </recommendedName>
</protein>
<dbReference type="GO" id="GO:0015562">
    <property type="term" value="F:efflux transmembrane transporter activity"/>
    <property type="evidence" value="ECO:0007669"/>
    <property type="project" value="TreeGrafter"/>
</dbReference>
<evidence type="ECO:0000256" key="1">
    <source>
        <dbReference type="SAM" id="MobiDB-lite"/>
    </source>
</evidence>
<dbReference type="Gene3D" id="2.40.50.100">
    <property type="match status" value="2"/>
</dbReference>
<feature type="chain" id="PRO_5039355533" description="RND efflux pump membrane fusion protein barrel-sandwich domain-containing protein" evidence="2">
    <location>
        <begin position="27"/>
        <end position="447"/>
    </location>
</feature>
<dbReference type="AlphaFoldDB" id="A0A0K9GZ46"/>